<evidence type="ECO:0000256" key="6">
    <source>
        <dbReference type="ARBA" id="ARBA00018193"/>
    </source>
</evidence>
<dbReference type="EC" id="1.1.1.44" evidence="5 12"/>
<dbReference type="NCBIfam" id="TIGR00873">
    <property type="entry name" value="gnd"/>
    <property type="match status" value="1"/>
</dbReference>
<feature type="binding site" description="in other chain" evidence="14">
    <location>
        <position position="262"/>
    </location>
    <ligand>
        <name>substrate</name>
        <note>ligand shared between dimeric partners</note>
    </ligand>
</feature>
<reference evidence="17" key="1">
    <citation type="submission" date="2020-08" db="EMBL/GenBank/DDBJ databases">
        <title>Lewinella bacteria from marine environments.</title>
        <authorList>
            <person name="Zhong Y."/>
        </authorList>
    </citation>
    <scope>NUCLEOTIDE SEQUENCE</scope>
    <source>
        <strain evidence="17">KCTC 42187</strain>
    </source>
</reference>
<comment type="catalytic activity">
    <reaction evidence="11 12 15">
        <text>6-phospho-D-gluconate + NADP(+) = D-ribulose 5-phosphate + CO2 + NADPH</text>
        <dbReference type="Rhea" id="RHEA:10116"/>
        <dbReference type="ChEBI" id="CHEBI:16526"/>
        <dbReference type="ChEBI" id="CHEBI:57783"/>
        <dbReference type="ChEBI" id="CHEBI:58121"/>
        <dbReference type="ChEBI" id="CHEBI:58349"/>
        <dbReference type="ChEBI" id="CHEBI:58759"/>
        <dbReference type="EC" id="1.1.1.44"/>
    </reaction>
</comment>
<name>A0A923PLL7_9BACT</name>
<feature type="binding site" evidence="14">
    <location>
        <position position="454"/>
    </location>
    <ligand>
        <name>substrate</name>
        <note>ligand shared between dimeric partners</note>
    </ligand>
</feature>
<comment type="pathway">
    <text evidence="2 12 15">Carbohydrate degradation; pentose phosphate pathway; D-ribulose 5-phosphate from D-glucose 6-phosphate (oxidative stage): step 3/3.</text>
</comment>
<dbReference type="Gene3D" id="1.10.1040.10">
    <property type="entry name" value="N-(1-d-carboxylethyl)-l-norvaline Dehydrogenase, domain 2"/>
    <property type="match status" value="1"/>
</dbReference>
<feature type="binding site" description="in other chain" evidence="14">
    <location>
        <begin position="187"/>
        <end position="188"/>
    </location>
    <ligand>
        <name>substrate</name>
        <note>ligand shared between dimeric partners</note>
    </ligand>
</feature>
<evidence type="ECO:0000256" key="11">
    <source>
        <dbReference type="ARBA" id="ARBA00048640"/>
    </source>
</evidence>
<dbReference type="SMART" id="SM01350">
    <property type="entry name" value="6PGD"/>
    <property type="match status" value="1"/>
</dbReference>
<keyword evidence="10 12" id="KW-0570">Pentose shunt</keyword>
<organism evidence="17 18">
    <name type="scientific">Neolewinella lacunae</name>
    <dbReference type="NCBI Taxonomy" id="1517758"/>
    <lineage>
        <taxon>Bacteria</taxon>
        <taxon>Pseudomonadati</taxon>
        <taxon>Bacteroidota</taxon>
        <taxon>Saprospiria</taxon>
        <taxon>Saprospirales</taxon>
        <taxon>Lewinellaceae</taxon>
        <taxon>Neolewinella</taxon>
    </lineage>
</organism>
<dbReference type="EMBL" id="JACSIT010000152">
    <property type="protein sequence ID" value="MBC6996300.1"/>
    <property type="molecule type" value="Genomic_DNA"/>
</dbReference>
<comment type="caution">
    <text evidence="17">The sequence shown here is derived from an EMBL/GenBank/DDBJ whole genome shotgun (WGS) entry which is preliminary data.</text>
</comment>
<keyword evidence="18" id="KW-1185">Reference proteome</keyword>
<feature type="active site" description="Proton acceptor" evidence="13">
    <location>
        <position position="184"/>
    </location>
</feature>
<dbReference type="FunFam" id="1.20.5.320:FF:000001">
    <property type="entry name" value="6-phosphogluconate dehydrogenase, decarboxylating"/>
    <property type="match status" value="1"/>
</dbReference>
<evidence type="ECO:0000256" key="2">
    <source>
        <dbReference type="ARBA" id="ARBA00004874"/>
    </source>
</evidence>
<keyword evidence="8 12" id="KW-0560">Oxidoreductase</keyword>
<evidence type="ECO:0000259" key="16">
    <source>
        <dbReference type="SMART" id="SM01350"/>
    </source>
</evidence>
<evidence type="ECO:0000256" key="9">
    <source>
        <dbReference type="ARBA" id="ARBA00023064"/>
    </source>
</evidence>
<dbReference type="PIRSF" id="PIRSF000109">
    <property type="entry name" value="6PGD"/>
    <property type="match status" value="1"/>
</dbReference>
<evidence type="ECO:0000256" key="1">
    <source>
        <dbReference type="ARBA" id="ARBA00002526"/>
    </source>
</evidence>
<dbReference type="InterPro" id="IPR006115">
    <property type="entry name" value="6PGDH_NADP-bd"/>
</dbReference>
<dbReference type="InterPro" id="IPR006113">
    <property type="entry name" value="6PGDH_Gnd/GntZ"/>
</dbReference>
<dbReference type="Pfam" id="PF00393">
    <property type="entry name" value="6PGD"/>
    <property type="match status" value="1"/>
</dbReference>
<dbReference type="PRINTS" id="PR00076">
    <property type="entry name" value="6PGDHDRGNASE"/>
</dbReference>
<dbReference type="GO" id="GO:0019521">
    <property type="term" value="P:D-gluconate metabolic process"/>
    <property type="evidence" value="ECO:0007669"/>
    <property type="project" value="UniProtKB-KW"/>
</dbReference>
<evidence type="ECO:0000256" key="3">
    <source>
        <dbReference type="ARBA" id="ARBA00008419"/>
    </source>
</evidence>
<evidence type="ECO:0000313" key="18">
    <source>
        <dbReference type="Proteomes" id="UP000650081"/>
    </source>
</evidence>
<dbReference type="FunFam" id="1.10.1040.10:FF:000032">
    <property type="entry name" value="6-phosphogluconate dehydrogenase, decarboxylating"/>
    <property type="match status" value="1"/>
</dbReference>
<dbReference type="GO" id="GO:0004616">
    <property type="term" value="F:phosphogluconate dehydrogenase (decarboxylating) activity"/>
    <property type="evidence" value="ECO:0007669"/>
    <property type="project" value="UniProtKB-EC"/>
</dbReference>
<evidence type="ECO:0000256" key="8">
    <source>
        <dbReference type="ARBA" id="ARBA00023002"/>
    </source>
</evidence>
<dbReference type="Gene3D" id="3.40.50.720">
    <property type="entry name" value="NAD(P)-binding Rossmann-like Domain"/>
    <property type="match status" value="1"/>
</dbReference>
<protein>
    <recommendedName>
        <fullName evidence="6 12">6-phosphogluconate dehydrogenase, decarboxylating</fullName>
        <ecNumber evidence="5 12">1.1.1.44</ecNumber>
    </recommendedName>
</protein>
<dbReference type="SUPFAM" id="SSF51735">
    <property type="entry name" value="NAD(P)-binding Rossmann-fold domains"/>
    <property type="match status" value="1"/>
</dbReference>
<evidence type="ECO:0000256" key="12">
    <source>
        <dbReference type="PIRNR" id="PIRNR000109"/>
    </source>
</evidence>
<dbReference type="NCBIfam" id="NF006765">
    <property type="entry name" value="PRK09287.1"/>
    <property type="match status" value="1"/>
</dbReference>
<dbReference type="InterPro" id="IPR006183">
    <property type="entry name" value="Pgluconate_DH"/>
</dbReference>
<dbReference type="InterPro" id="IPR013328">
    <property type="entry name" value="6PGD_dom2"/>
</dbReference>
<accession>A0A923PLL7</accession>
<comment type="subunit">
    <text evidence="4 12">Homodimer.</text>
</comment>
<proteinExistence type="inferred from homology"/>
<dbReference type="Gene3D" id="1.20.5.320">
    <property type="entry name" value="6-Phosphogluconate Dehydrogenase, domain 3"/>
    <property type="match status" value="1"/>
</dbReference>
<feature type="domain" description="6-phosphogluconate dehydrogenase C-terminal" evidence="16">
    <location>
        <begin position="180"/>
        <end position="470"/>
    </location>
</feature>
<comment type="similarity">
    <text evidence="3 12 15">Belongs to the 6-phosphogluconate dehydrogenase family.</text>
</comment>
<dbReference type="Proteomes" id="UP000650081">
    <property type="component" value="Unassembled WGS sequence"/>
</dbReference>
<dbReference type="GO" id="GO:0006098">
    <property type="term" value="P:pentose-phosphate shunt"/>
    <property type="evidence" value="ECO:0007669"/>
    <property type="project" value="UniProtKB-KW"/>
</dbReference>
<feature type="binding site" description="in other chain" evidence="14">
    <location>
        <position position="192"/>
    </location>
    <ligand>
        <name>substrate</name>
        <note>ligand shared between dimeric partners</note>
    </ligand>
</feature>
<sequence length="470" mass="52169">MNHQLYDFGMIGLGVMGRNFLLNVADDGFAALGTDINEESVRALNAEGEGMNVKGVHTQKEFVELLSKPRKIMLLVPAGKIVDTVIEGLLPLLDNGDIIIDGGNSHFDDTNRRYEYLKTKNIRFLGTGVSGGAEGARRGPSIMPGGDRSAWEVVQPILETVAAKVNGEPCVTYIGESSSGHYVKMVHNGIEYGLMQLIAEAYDILRRVGKMNNDEMSALFSQWNQGRLNSYLIEITASILKMRDDKMDGHLLDVILDKAKQKGTGKWTSQTAMDLGVPVPTIDSAVTMRGISAFKEFRQDMSALFDVVHPEAPAIKGEGLAAAVEESLYFSFVICYAQGMHLLAEASAELKYDLDLEGVARIWRGGCIIRAALLEKIRQAFGGHPELKNMISADEFRDELYRSRDAITEVLHLANERGIPTMCMSSALQYFDAFRSERLPLNMVQAQRDYFGSHTYERIDQKGVFHTQWD</sequence>
<dbReference type="SUPFAM" id="SSF48179">
    <property type="entry name" value="6-phosphogluconate dehydrogenase C-terminal domain-like"/>
    <property type="match status" value="1"/>
</dbReference>
<evidence type="ECO:0000256" key="10">
    <source>
        <dbReference type="ARBA" id="ARBA00023126"/>
    </source>
</evidence>
<feature type="binding site" description="in other chain" evidence="14">
    <location>
        <begin position="130"/>
        <end position="132"/>
    </location>
    <ligand>
        <name>substrate</name>
        <note>ligand shared between dimeric partners</note>
    </ligand>
</feature>
<dbReference type="RefSeq" id="WP_187468311.1">
    <property type="nucleotide sequence ID" value="NZ_JACSIT010000152.1"/>
</dbReference>
<feature type="binding site" evidence="14">
    <location>
        <position position="448"/>
    </location>
    <ligand>
        <name>substrate</name>
        <note>ligand shared between dimeric partners</note>
    </ligand>
</feature>
<evidence type="ECO:0000256" key="5">
    <source>
        <dbReference type="ARBA" id="ARBA00013011"/>
    </source>
</evidence>
<dbReference type="InterPro" id="IPR006114">
    <property type="entry name" value="6PGDH_C"/>
</dbReference>
<feature type="binding site" description="in other chain" evidence="14">
    <location>
        <position position="104"/>
    </location>
    <ligand>
        <name>substrate</name>
        <note>ligand shared between dimeric partners</note>
    </ligand>
</feature>
<dbReference type="InterPro" id="IPR036291">
    <property type="entry name" value="NAD(P)-bd_dom_sf"/>
</dbReference>
<dbReference type="InterPro" id="IPR008927">
    <property type="entry name" value="6-PGluconate_DH-like_C_sf"/>
</dbReference>
<evidence type="ECO:0000256" key="13">
    <source>
        <dbReference type="PIRSR" id="PIRSR000109-1"/>
    </source>
</evidence>
<dbReference type="PANTHER" id="PTHR11811">
    <property type="entry name" value="6-PHOSPHOGLUCONATE DEHYDROGENASE"/>
    <property type="match status" value="1"/>
</dbReference>
<comment type="function">
    <text evidence="1 12">Catalyzes the oxidative decarboxylation of 6-phosphogluconate to ribulose 5-phosphate and CO(2), with concomitant reduction of NADP to NADPH.</text>
</comment>
<dbReference type="AlphaFoldDB" id="A0A923PLL7"/>
<keyword evidence="9 15" id="KW-0311">Gluconate utilization</keyword>
<evidence type="ECO:0000256" key="7">
    <source>
        <dbReference type="ARBA" id="ARBA00022857"/>
    </source>
</evidence>
<evidence type="ECO:0000256" key="14">
    <source>
        <dbReference type="PIRSR" id="PIRSR000109-2"/>
    </source>
</evidence>
<feature type="binding site" description="in other chain" evidence="14">
    <location>
        <position position="289"/>
    </location>
    <ligand>
        <name>substrate</name>
        <note>ligand shared between dimeric partners</note>
    </ligand>
</feature>
<evidence type="ECO:0000313" key="17">
    <source>
        <dbReference type="EMBL" id="MBC6996300.1"/>
    </source>
</evidence>
<keyword evidence="7 12" id="KW-0521">NADP</keyword>
<feature type="active site" description="Proton donor" evidence="13">
    <location>
        <position position="191"/>
    </location>
</feature>
<dbReference type="GO" id="GO:0050661">
    <property type="term" value="F:NADP binding"/>
    <property type="evidence" value="ECO:0007669"/>
    <property type="project" value="InterPro"/>
</dbReference>
<gene>
    <name evidence="17" type="primary">gndA</name>
    <name evidence="17" type="ORF">H9S92_19170</name>
</gene>
<evidence type="ECO:0000256" key="15">
    <source>
        <dbReference type="RuleBase" id="RU000485"/>
    </source>
</evidence>
<evidence type="ECO:0000256" key="4">
    <source>
        <dbReference type="ARBA" id="ARBA00011738"/>
    </source>
</evidence>
<dbReference type="Pfam" id="PF03446">
    <property type="entry name" value="NAD_binding_2"/>
    <property type="match status" value="1"/>
</dbReference>